<dbReference type="GO" id="GO:0045332">
    <property type="term" value="P:phospholipid translocation"/>
    <property type="evidence" value="ECO:0007669"/>
    <property type="project" value="TreeGrafter"/>
</dbReference>
<dbReference type="GO" id="GO:0005758">
    <property type="term" value="C:mitochondrial intermembrane space"/>
    <property type="evidence" value="ECO:0007669"/>
    <property type="project" value="TreeGrafter"/>
</dbReference>
<protein>
    <recommendedName>
        <fullName evidence="5">Mitochondrial distribution and morphology protein 35</fullName>
    </recommendedName>
</protein>
<organism evidence="3 4">
    <name type="scientific">Pichia membranifaciens NRRL Y-2026</name>
    <dbReference type="NCBI Taxonomy" id="763406"/>
    <lineage>
        <taxon>Eukaryota</taxon>
        <taxon>Fungi</taxon>
        <taxon>Dikarya</taxon>
        <taxon>Ascomycota</taxon>
        <taxon>Saccharomycotina</taxon>
        <taxon>Pichiomycetes</taxon>
        <taxon>Pichiales</taxon>
        <taxon>Pichiaceae</taxon>
        <taxon>Pichia</taxon>
    </lineage>
</organism>
<dbReference type="OrthoDB" id="3995953at2759"/>
<evidence type="ECO:0000256" key="1">
    <source>
        <dbReference type="ARBA" id="ARBA00006196"/>
    </source>
</evidence>
<name>A0A1E3NEK7_9ASCO</name>
<gene>
    <name evidence="3" type="ORF">PICMEDRAFT_36973</name>
</gene>
<dbReference type="Proteomes" id="UP000094455">
    <property type="component" value="Unassembled WGS sequence"/>
</dbReference>
<keyword evidence="4" id="KW-1185">Reference proteome</keyword>
<proteinExistence type="inferred from homology"/>
<sequence>MGNLMSTSFAPECNDLKQKYDSCFNSWYSEKFLKGEGLHNECEDFWVQYKECIDVHLAKQGIKPLLDEARKELPFENDGKPAEEPVQERN</sequence>
<dbReference type="InterPro" id="IPR007918">
    <property type="entry name" value="MDM35_apoptosis"/>
</dbReference>
<dbReference type="STRING" id="763406.A0A1E3NEK7"/>
<dbReference type="Pfam" id="PF05254">
    <property type="entry name" value="UPF0203"/>
    <property type="match status" value="1"/>
</dbReference>
<reference evidence="3 4" key="1">
    <citation type="journal article" date="2016" name="Proc. Natl. Acad. Sci. U.S.A.">
        <title>Comparative genomics of biotechnologically important yeasts.</title>
        <authorList>
            <person name="Riley R."/>
            <person name="Haridas S."/>
            <person name="Wolfe K.H."/>
            <person name="Lopes M.R."/>
            <person name="Hittinger C.T."/>
            <person name="Goeker M."/>
            <person name="Salamov A.A."/>
            <person name="Wisecaver J.H."/>
            <person name="Long T.M."/>
            <person name="Calvey C.H."/>
            <person name="Aerts A.L."/>
            <person name="Barry K.W."/>
            <person name="Choi C."/>
            <person name="Clum A."/>
            <person name="Coughlan A.Y."/>
            <person name="Deshpande S."/>
            <person name="Douglass A.P."/>
            <person name="Hanson S.J."/>
            <person name="Klenk H.-P."/>
            <person name="LaButti K.M."/>
            <person name="Lapidus A."/>
            <person name="Lindquist E.A."/>
            <person name="Lipzen A.M."/>
            <person name="Meier-Kolthoff J.P."/>
            <person name="Ohm R.A."/>
            <person name="Otillar R.P."/>
            <person name="Pangilinan J.L."/>
            <person name="Peng Y."/>
            <person name="Rokas A."/>
            <person name="Rosa C.A."/>
            <person name="Scheuner C."/>
            <person name="Sibirny A.A."/>
            <person name="Slot J.C."/>
            <person name="Stielow J.B."/>
            <person name="Sun H."/>
            <person name="Kurtzman C.P."/>
            <person name="Blackwell M."/>
            <person name="Grigoriev I.V."/>
            <person name="Jeffries T.W."/>
        </authorList>
    </citation>
    <scope>NUCLEOTIDE SEQUENCE [LARGE SCALE GENOMIC DNA]</scope>
    <source>
        <strain evidence="3 4">NRRL Y-2026</strain>
    </source>
</reference>
<dbReference type="GeneID" id="30179731"/>
<accession>A0A1E3NEK7</accession>
<keyword evidence="2" id="KW-1015">Disulfide bond</keyword>
<dbReference type="RefSeq" id="XP_019015688.1">
    <property type="nucleotide sequence ID" value="XM_019163044.1"/>
</dbReference>
<dbReference type="PANTHER" id="PTHR46403">
    <property type="entry name" value="TP53-REGULATED INHIBITOR OF APOPTOSIS 1"/>
    <property type="match status" value="1"/>
</dbReference>
<dbReference type="EMBL" id="KV454006">
    <property type="protein sequence ID" value="ODQ44575.1"/>
    <property type="molecule type" value="Genomic_DNA"/>
</dbReference>
<evidence type="ECO:0000256" key="2">
    <source>
        <dbReference type="ARBA" id="ARBA00023157"/>
    </source>
</evidence>
<dbReference type="GO" id="GO:0005634">
    <property type="term" value="C:nucleus"/>
    <property type="evidence" value="ECO:0007669"/>
    <property type="project" value="TreeGrafter"/>
</dbReference>
<evidence type="ECO:0000313" key="3">
    <source>
        <dbReference type="EMBL" id="ODQ44575.1"/>
    </source>
</evidence>
<evidence type="ECO:0000313" key="4">
    <source>
        <dbReference type="Proteomes" id="UP000094455"/>
    </source>
</evidence>
<comment type="similarity">
    <text evidence="1">Belongs to the TRIAP1/MDM35 family.</text>
</comment>
<dbReference type="PANTHER" id="PTHR46403:SF1">
    <property type="entry name" value="TP53-REGULATED INHIBITOR OF APOPTOSIS 1"/>
    <property type="match status" value="1"/>
</dbReference>
<dbReference type="GO" id="GO:0005829">
    <property type="term" value="C:cytosol"/>
    <property type="evidence" value="ECO:0007669"/>
    <property type="project" value="TreeGrafter"/>
</dbReference>
<dbReference type="AlphaFoldDB" id="A0A1E3NEK7"/>
<dbReference type="GO" id="GO:1990050">
    <property type="term" value="F:phosphatidic acid transfer activity"/>
    <property type="evidence" value="ECO:0007669"/>
    <property type="project" value="TreeGrafter"/>
</dbReference>
<evidence type="ECO:0008006" key="5">
    <source>
        <dbReference type="Google" id="ProtNLM"/>
    </source>
</evidence>